<dbReference type="OMA" id="ITDCLYR"/>
<dbReference type="PANTHER" id="PTHR21461">
    <property type="entry name" value="GLYCOSYLTRANSFERASE FAMILY 92 PROTEIN"/>
    <property type="match status" value="1"/>
</dbReference>
<keyword evidence="7" id="KW-0472">Membrane</keyword>
<reference evidence="11 12" key="1">
    <citation type="submission" date="2025-04" db="UniProtKB">
        <authorList>
            <consortium name="RefSeq"/>
        </authorList>
    </citation>
    <scope>IDENTIFICATION</scope>
    <source>
        <tissue evidence="11 12">Gonads</tissue>
    </source>
</reference>
<dbReference type="RefSeq" id="XP_013415345.1">
    <property type="nucleotide sequence ID" value="XM_013559891.2"/>
</dbReference>
<keyword evidence="6" id="KW-1133">Transmembrane helix</keyword>
<comment type="similarity">
    <text evidence="2 8">Belongs to the glycosyltransferase 92 family.</text>
</comment>
<dbReference type="KEGG" id="lak:106177187"/>
<dbReference type="PANTHER" id="PTHR21461:SF87">
    <property type="entry name" value="GH12965P"/>
    <property type="match status" value="1"/>
</dbReference>
<keyword evidence="3 8" id="KW-0328">Glycosyltransferase</keyword>
<evidence type="ECO:0000313" key="12">
    <source>
        <dbReference type="RefSeq" id="XP_013415346.1"/>
    </source>
</evidence>
<dbReference type="RefSeq" id="XP_023930172.1">
    <property type="nucleotide sequence ID" value="XM_024074404.1"/>
</dbReference>
<evidence type="ECO:0000256" key="7">
    <source>
        <dbReference type="ARBA" id="ARBA00023136"/>
    </source>
</evidence>
<evidence type="ECO:0000256" key="5">
    <source>
        <dbReference type="ARBA" id="ARBA00022692"/>
    </source>
</evidence>
<dbReference type="GeneID" id="106177187"/>
<evidence type="ECO:0000256" key="8">
    <source>
        <dbReference type="RuleBase" id="RU366017"/>
    </source>
</evidence>
<evidence type="ECO:0000256" key="1">
    <source>
        <dbReference type="ARBA" id="ARBA00004167"/>
    </source>
</evidence>
<dbReference type="RefSeq" id="XP_023930173.1">
    <property type="nucleotide sequence ID" value="XM_024074405.1"/>
</dbReference>
<dbReference type="GO" id="GO:0016020">
    <property type="term" value="C:membrane"/>
    <property type="evidence" value="ECO:0007669"/>
    <property type="project" value="UniProtKB-SubCell"/>
</dbReference>
<dbReference type="Proteomes" id="UP000085678">
    <property type="component" value="Unplaced"/>
</dbReference>
<keyword evidence="9" id="KW-0732">Signal</keyword>
<dbReference type="RefSeq" id="XP_013415346.1">
    <property type="nucleotide sequence ID" value="XM_013559892.2"/>
</dbReference>
<comment type="subcellular location">
    <subcellularLocation>
        <location evidence="1">Membrane</location>
        <topology evidence="1">Single-pass membrane protein</topology>
    </subcellularLocation>
</comment>
<protein>
    <recommendedName>
        <fullName evidence="8">Glycosyltransferase family 92 protein</fullName>
        <ecNumber evidence="8">2.4.1.-</ecNumber>
    </recommendedName>
</protein>
<feature type="chain" id="PRO_5014545971" description="Glycosyltransferase family 92 protein" evidence="9">
    <location>
        <begin position="32"/>
        <end position="458"/>
    </location>
</feature>
<name>A0A1S3JYH5_LINAN</name>
<evidence type="ECO:0000313" key="13">
    <source>
        <dbReference type="RefSeq" id="XP_023930172.1"/>
    </source>
</evidence>
<evidence type="ECO:0000313" key="11">
    <source>
        <dbReference type="RefSeq" id="XP_013415345.1"/>
    </source>
</evidence>
<evidence type="ECO:0000256" key="9">
    <source>
        <dbReference type="SAM" id="SignalP"/>
    </source>
</evidence>
<evidence type="ECO:0000256" key="2">
    <source>
        <dbReference type="ARBA" id="ARBA00007647"/>
    </source>
</evidence>
<dbReference type="EC" id="2.4.1.-" evidence="8"/>
<evidence type="ECO:0000256" key="6">
    <source>
        <dbReference type="ARBA" id="ARBA00022989"/>
    </source>
</evidence>
<keyword evidence="10" id="KW-1185">Reference proteome</keyword>
<proteinExistence type="inferred from homology"/>
<accession>A0A1S3JYH5</accession>
<dbReference type="OrthoDB" id="2526284at2759"/>
<dbReference type="GO" id="GO:0005737">
    <property type="term" value="C:cytoplasm"/>
    <property type="evidence" value="ECO:0007669"/>
    <property type="project" value="TreeGrafter"/>
</dbReference>
<dbReference type="GO" id="GO:0016757">
    <property type="term" value="F:glycosyltransferase activity"/>
    <property type="evidence" value="ECO:0007669"/>
    <property type="project" value="UniProtKB-UniRule"/>
</dbReference>
<evidence type="ECO:0000313" key="14">
    <source>
        <dbReference type="RefSeq" id="XP_023930173.1"/>
    </source>
</evidence>
<gene>
    <name evidence="11 12 13 14" type="primary">LOC106177187</name>
</gene>
<evidence type="ECO:0000256" key="4">
    <source>
        <dbReference type="ARBA" id="ARBA00022679"/>
    </source>
</evidence>
<dbReference type="Pfam" id="PF01697">
    <property type="entry name" value="Glyco_transf_92"/>
    <property type="match status" value="1"/>
</dbReference>
<dbReference type="InterPro" id="IPR008166">
    <property type="entry name" value="Glyco_transf_92"/>
</dbReference>
<evidence type="ECO:0000313" key="10">
    <source>
        <dbReference type="Proteomes" id="UP000085678"/>
    </source>
</evidence>
<keyword evidence="5" id="KW-0812">Transmembrane</keyword>
<dbReference type="AlphaFoldDB" id="A0A1S3JYH5"/>
<sequence>MATLRILVQRSLLFFLLSYLLLLLLFHKGLVQEAGNIVKDVPKESREHFSQKRNLKKYDPDERTLRKVKPSWRFQNIPNGYVYSAYFDDRNNTKFVRLIAMMHRYTFFRKEFYCLFPKSNGDFEHVAGKTNLTEYMSPVIMYQMCENHGKQYGGWILSCQVPIATTEDTPHSIQLFRRKRFSHTLEQSATVAVYSPITSKQTSGSFSVCTPPLFDEVNPYRLVQFIEMNRLLGADHITFYNFNTTKVVNKILDFYEKQGKIEVVPWDIPVSEEEEVWYYGQLLTINDCLYRNMFHFNYTAFYDLDELLVPRNASNWHAMLSQLPALPSVVGYSFQSAFFLPAKGYSYNTDIIYTQNTKRVAKLSRLRKKVLVKGDSIFELGIHHVSRPLLHKQYVEVVSDKVGLIHHYRSCTTEFETSMDCYTHISDTHLVQYKAAFIERYKDILDQFYKSGQRVTQQ</sequence>
<organism evidence="10 14">
    <name type="scientific">Lingula anatina</name>
    <name type="common">Brachiopod</name>
    <name type="synonym">Lingula unguis</name>
    <dbReference type="NCBI Taxonomy" id="7574"/>
    <lineage>
        <taxon>Eukaryota</taxon>
        <taxon>Metazoa</taxon>
        <taxon>Spiralia</taxon>
        <taxon>Lophotrochozoa</taxon>
        <taxon>Brachiopoda</taxon>
        <taxon>Linguliformea</taxon>
        <taxon>Lingulata</taxon>
        <taxon>Lingulida</taxon>
        <taxon>Linguloidea</taxon>
        <taxon>Lingulidae</taxon>
        <taxon>Lingula</taxon>
    </lineage>
</organism>
<feature type="signal peptide" evidence="9">
    <location>
        <begin position="1"/>
        <end position="31"/>
    </location>
</feature>
<keyword evidence="4 8" id="KW-0808">Transferase</keyword>
<evidence type="ECO:0000256" key="3">
    <source>
        <dbReference type="ARBA" id="ARBA00022676"/>
    </source>
</evidence>